<gene>
    <name evidence="1" type="ORF">CEXT_710841</name>
</gene>
<protein>
    <submittedName>
        <fullName evidence="1">Uncharacterized protein</fullName>
    </submittedName>
</protein>
<accession>A0AAV4TJQ0</accession>
<dbReference type="Proteomes" id="UP001054945">
    <property type="component" value="Unassembled WGS sequence"/>
</dbReference>
<organism evidence="1 2">
    <name type="scientific">Caerostris extrusa</name>
    <name type="common">Bark spider</name>
    <name type="synonym">Caerostris bankana</name>
    <dbReference type="NCBI Taxonomy" id="172846"/>
    <lineage>
        <taxon>Eukaryota</taxon>
        <taxon>Metazoa</taxon>
        <taxon>Ecdysozoa</taxon>
        <taxon>Arthropoda</taxon>
        <taxon>Chelicerata</taxon>
        <taxon>Arachnida</taxon>
        <taxon>Araneae</taxon>
        <taxon>Araneomorphae</taxon>
        <taxon>Entelegynae</taxon>
        <taxon>Araneoidea</taxon>
        <taxon>Araneidae</taxon>
        <taxon>Caerostris</taxon>
    </lineage>
</organism>
<proteinExistence type="predicted"/>
<reference evidence="1 2" key="1">
    <citation type="submission" date="2021-06" db="EMBL/GenBank/DDBJ databases">
        <title>Caerostris extrusa draft genome.</title>
        <authorList>
            <person name="Kono N."/>
            <person name="Arakawa K."/>
        </authorList>
    </citation>
    <scope>NUCLEOTIDE SEQUENCE [LARGE SCALE GENOMIC DNA]</scope>
</reference>
<comment type="caution">
    <text evidence="1">The sequence shown here is derived from an EMBL/GenBank/DDBJ whole genome shotgun (WGS) entry which is preliminary data.</text>
</comment>
<dbReference type="EMBL" id="BPLR01011490">
    <property type="protein sequence ID" value="GIY46843.1"/>
    <property type="molecule type" value="Genomic_DNA"/>
</dbReference>
<sequence length="148" mass="16967">MSLTISQRHYRFETRPFGSHPKPRSPLKSPNEIISAVHRNCNRNPSFAWPSDEHRSKSPLRALYPQSYYLTSIRHPKPRGPLKSPNKNIIAAHRIVIVIRLLHGDRGMGTDPNRPCETLSTIVLPDFDSVGNCAHWTVRTLMSDYLKF</sequence>
<name>A0AAV4TJQ0_CAEEX</name>
<dbReference type="AlphaFoldDB" id="A0AAV4TJQ0"/>
<evidence type="ECO:0000313" key="2">
    <source>
        <dbReference type="Proteomes" id="UP001054945"/>
    </source>
</evidence>
<keyword evidence="2" id="KW-1185">Reference proteome</keyword>
<evidence type="ECO:0000313" key="1">
    <source>
        <dbReference type="EMBL" id="GIY46843.1"/>
    </source>
</evidence>